<dbReference type="GO" id="GO:0019706">
    <property type="term" value="F:protein-cysteine S-palmitoyltransferase activity"/>
    <property type="evidence" value="ECO:0007669"/>
    <property type="project" value="UniProtKB-EC"/>
</dbReference>
<comment type="catalytic activity">
    <reaction evidence="13">
        <text>L-cysteinyl-[protein] + hexadecanoyl-CoA = S-hexadecanoyl-L-cysteinyl-[protein] + CoA</text>
        <dbReference type="Rhea" id="RHEA:36683"/>
        <dbReference type="Rhea" id="RHEA-COMP:10131"/>
        <dbReference type="Rhea" id="RHEA-COMP:11032"/>
        <dbReference type="ChEBI" id="CHEBI:29950"/>
        <dbReference type="ChEBI" id="CHEBI:57287"/>
        <dbReference type="ChEBI" id="CHEBI:57379"/>
        <dbReference type="ChEBI" id="CHEBI:74151"/>
        <dbReference type="EC" id="2.3.1.225"/>
    </reaction>
</comment>
<evidence type="ECO:0000259" key="15">
    <source>
        <dbReference type="Pfam" id="PF00535"/>
    </source>
</evidence>
<evidence type="ECO:0000256" key="11">
    <source>
        <dbReference type="ARBA" id="ARBA00023136"/>
    </source>
</evidence>
<feature type="transmembrane region" description="Helical" evidence="13">
    <location>
        <begin position="324"/>
        <end position="342"/>
    </location>
</feature>
<evidence type="ECO:0000256" key="9">
    <source>
        <dbReference type="ARBA" id="ARBA00022968"/>
    </source>
</evidence>
<comment type="similarity">
    <text evidence="13">Belongs to the DHHC palmitoyltransferase family.</text>
</comment>
<dbReference type="PANTHER" id="PTHR10859">
    <property type="entry name" value="GLYCOSYL TRANSFERASE"/>
    <property type="match status" value="1"/>
</dbReference>
<proteinExistence type="inferred from homology"/>
<evidence type="ECO:0000256" key="13">
    <source>
        <dbReference type="RuleBase" id="RU079119"/>
    </source>
</evidence>
<dbReference type="InterPro" id="IPR035518">
    <property type="entry name" value="DPG_synthase"/>
</dbReference>
<comment type="caution">
    <text evidence="17">The sequence shown here is derived from an EMBL/GenBank/DDBJ whole genome shotgun (WGS) entry which is preliminary data.</text>
</comment>
<dbReference type="EMBL" id="JAKCXM010000158">
    <property type="protein sequence ID" value="KAJ0400279.1"/>
    <property type="molecule type" value="Genomic_DNA"/>
</dbReference>
<comment type="subcellular location">
    <subcellularLocation>
        <location evidence="2">Endoplasmic reticulum membrane</location>
        <topology evidence="2">Single-pass membrane protein</topology>
    </subcellularLocation>
    <subcellularLocation>
        <location evidence="1">Membrane</location>
        <topology evidence="1">Multi-pass membrane protein</topology>
    </subcellularLocation>
</comment>
<feature type="domain" description="Glycosyltransferase 2-like" evidence="15">
    <location>
        <begin position="391"/>
        <end position="566"/>
    </location>
</feature>
<feature type="compositionally biased region" description="Basic and acidic residues" evidence="14">
    <location>
        <begin position="86"/>
        <end position="96"/>
    </location>
</feature>
<dbReference type="SUPFAM" id="SSF53448">
    <property type="entry name" value="Nucleotide-diphospho-sugar transferases"/>
    <property type="match status" value="1"/>
</dbReference>
<evidence type="ECO:0000313" key="18">
    <source>
        <dbReference type="Proteomes" id="UP001209570"/>
    </source>
</evidence>
<evidence type="ECO:0000256" key="3">
    <source>
        <dbReference type="ARBA" id="ARBA00004922"/>
    </source>
</evidence>
<evidence type="ECO:0000256" key="12">
    <source>
        <dbReference type="ARBA" id="ARBA00045097"/>
    </source>
</evidence>
<dbReference type="AlphaFoldDB" id="A0AAD5QAE7"/>
<keyword evidence="5" id="KW-0328">Glycosyltransferase</keyword>
<comment type="catalytic activity">
    <reaction evidence="12">
        <text>a di-trans,poly-cis-dolichyl phosphate + UDP-alpha-D-glucose = a di-trans,poly-cis-dolichyl beta-D-glucosyl phosphate + UDP</text>
        <dbReference type="Rhea" id="RHEA:15401"/>
        <dbReference type="Rhea" id="RHEA-COMP:19498"/>
        <dbReference type="Rhea" id="RHEA-COMP:19502"/>
        <dbReference type="ChEBI" id="CHEBI:57525"/>
        <dbReference type="ChEBI" id="CHEBI:57683"/>
        <dbReference type="ChEBI" id="CHEBI:58223"/>
        <dbReference type="ChEBI" id="CHEBI:58885"/>
        <dbReference type="EC" id="2.4.1.117"/>
    </reaction>
    <physiologicalReaction direction="left-to-right" evidence="12">
        <dbReference type="Rhea" id="RHEA:15402"/>
    </physiologicalReaction>
</comment>
<dbReference type="CDD" id="cd04188">
    <property type="entry name" value="DPG_synthase"/>
    <property type="match status" value="1"/>
</dbReference>
<keyword evidence="13" id="KW-0012">Acyltransferase</keyword>
<feature type="region of interest" description="Disordered" evidence="14">
    <location>
        <begin position="84"/>
        <end position="130"/>
    </location>
</feature>
<name>A0AAD5QAE7_PYTIN</name>
<evidence type="ECO:0000256" key="7">
    <source>
        <dbReference type="ARBA" id="ARBA00022692"/>
    </source>
</evidence>
<feature type="transmembrane region" description="Helical" evidence="13">
    <location>
        <begin position="210"/>
        <end position="236"/>
    </location>
</feature>
<dbReference type="PROSITE" id="PS50216">
    <property type="entry name" value="DHHC"/>
    <property type="match status" value="1"/>
</dbReference>
<organism evidence="17 18">
    <name type="scientific">Pythium insidiosum</name>
    <name type="common">Pythiosis disease agent</name>
    <dbReference type="NCBI Taxonomy" id="114742"/>
    <lineage>
        <taxon>Eukaryota</taxon>
        <taxon>Sar</taxon>
        <taxon>Stramenopiles</taxon>
        <taxon>Oomycota</taxon>
        <taxon>Peronosporomycetes</taxon>
        <taxon>Pythiales</taxon>
        <taxon>Pythiaceae</taxon>
        <taxon>Pythium</taxon>
    </lineage>
</organism>
<evidence type="ECO:0000256" key="2">
    <source>
        <dbReference type="ARBA" id="ARBA00004389"/>
    </source>
</evidence>
<comment type="similarity">
    <text evidence="4">Belongs to the glycosyltransferase 2 family.</text>
</comment>
<evidence type="ECO:0000256" key="1">
    <source>
        <dbReference type="ARBA" id="ARBA00004141"/>
    </source>
</evidence>
<dbReference type="InterPro" id="IPR029044">
    <property type="entry name" value="Nucleotide-diphossugar_trans"/>
</dbReference>
<keyword evidence="9" id="KW-0735">Signal-anchor</keyword>
<dbReference type="InterPro" id="IPR001594">
    <property type="entry name" value="Palmitoyltrfase_DHHC"/>
</dbReference>
<feature type="transmembrane region" description="Helical" evidence="13">
    <location>
        <begin position="52"/>
        <end position="69"/>
    </location>
</feature>
<gene>
    <name evidence="17" type="ORF">P43SY_006119</name>
</gene>
<keyword evidence="18" id="KW-1185">Reference proteome</keyword>
<evidence type="ECO:0000256" key="8">
    <source>
        <dbReference type="ARBA" id="ARBA00022824"/>
    </source>
</evidence>
<dbReference type="Proteomes" id="UP001209570">
    <property type="component" value="Unassembled WGS sequence"/>
</dbReference>
<evidence type="ECO:0000259" key="16">
    <source>
        <dbReference type="Pfam" id="PF01529"/>
    </source>
</evidence>
<reference evidence="17" key="1">
    <citation type="submission" date="2021-12" db="EMBL/GenBank/DDBJ databases">
        <title>Prjna785345.</title>
        <authorList>
            <person name="Rujirawat T."/>
            <person name="Krajaejun T."/>
        </authorList>
    </citation>
    <scope>NUCLEOTIDE SEQUENCE</scope>
    <source>
        <strain evidence="17">Pi057C3</strain>
    </source>
</reference>
<protein>
    <recommendedName>
        <fullName evidence="13">Palmitoyltransferase</fullName>
        <ecNumber evidence="13">2.3.1.225</ecNumber>
    </recommendedName>
</protein>
<evidence type="ECO:0000256" key="14">
    <source>
        <dbReference type="SAM" id="MobiDB-lite"/>
    </source>
</evidence>
<feature type="transmembrane region" description="Helical" evidence="13">
    <location>
        <begin position="21"/>
        <end position="40"/>
    </location>
</feature>
<keyword evidence="11 13" id="KW-0472">Membrane</keyword>
<dbReference type="InterPro" id="IPR001173">
    <property type="entry name" value="Glyco_trans_2-like"/>
</dbReference>
<dbReference type="GO" id="GO:0004581">
    <property type="term" value="F:dolichyl-phosphate beta-glucosyltransferase activity"/>
    <property type="evidence" value="ECO:0007669"/>
    <property type="project" value="UniProtKB-EC"/>
</dbReference>
<dbReference type="Pfam" id="PF01529">
    <property type="entry name" value="DHHC"/>
    <property type="match status" value="1"/>
</dbReference>
<dbReference type="Pfam" id="PF00535">
    <property type="entry name" value="Glycos_transf_2"/>
    <property type="match status" value="1"/>
</dbReference>
<comment type="domain">
    <text evidence="13">The DHHC domain is required for palmitoyltransferase activity.</text>
</comment>
<evidence type="ECO:0000256" key="4">
    <source>
        <dbReference type="ARBA" id="ARBA00006739"/>
    </source>
</evidence>
<keyword evidence="7 13" id="KW-0812">Transmembrane</keyword>
<feature type="compositionally biased region" description="Basic and acidic residues" evidence="14">
    <location>
        <begin position="118"/>
        <end position="130"/>
    </location>
</feature>
<evidence type="ECO:0000256" key="5">
    <source>
        <dbReference type="ARBA" id="ARBA00022676"/>
    </source>
</evidence>
<dbReference type="GO" id="GO:0005789">
    <property type="term" value="C:endoplasmic reticulum membrane"/>
    <property type="evidence" value="ECO:0007669"/>
    <property type="project" value="UniProtKB-SubCell"/>
</dbReference>
<dbReference type="GO" id="GO:0006487">
    <property type="term" value="P:protein N-linked glycosylation"/>
    <property type="evidence" value="ECO:0007669"/>
    <property type="project" value="TreeGrafter"/>
</dbReference>
<sequence length="651" mass="72590">MPPPLPTTTRMKRATQRRWHARLWWIAFHVYDYALLSYAGAIGLEQQTARDLAVVVVVAVVNALAYLALQTSAPGYLPRANEVESDLERGVNDKPRGSSPGDASTVATDAPMSPPASDGDRLMPRCDRGDGSDDELRAHFCEECEIMQPLRTKHCCDCAGVCIGERNRRLFLFYLFTQNVESFVMISIAASAFTLQSTLDEWLGVNAPFIIAWLSVFSSLLLGIPLLCYQLFLITTNQTSWEHSRRHAITYLRHLPDDKSPFDRGCVRNWWSFVLGRDANRWVHAGKLPALDDDDSIISSSDVASSSMTTDVAPALPSLLQASLAVGGATLAIGISLFLRWFCAPVVDARRLALEGDAPQELTFEDPNASSPEKKLLRFGSLADTPTCSLSVILPAFDEEQRILQTLRDTVAFFDERKRTQAGFTFEIIVVDDCSRDRTVEVVMNEIKKVSVDRLKLLRLKKNHGKGGAIRKAVMRASGERILFADADNATDIRDYVKLEQAMAAADREGVVVCGSRAHLEEEAIATRHPLRNFLMHGFHFIVSTLCVKSVRDTQCGFKLFDRTAARLVFTPMHIERWAFDVELLFIAASRKLEIKEVAVAWHEVPGSKLSVISATLTMLRELVLIRVCYMLGIWSVDDGAFRLRQGQPAK</sequence>
<feature type="domain" description="Palmitoyltransferase DHHC" evidence="16">
    <location>
        <begin position="136"/>
        <end position="245"/>
    </location>
</feature>
<dbReference type="Gene3D" id="3.90.550.10">
    <property type="entry name" value="Spore Coat Polysaccharide Biosynthesis Protein SpsA, Chain A"/>
    <property type="match status" value="1"/>
</dbReference>
<evidence type="ECO:0000256" key="10">
    <source>
        <dbReference type="ARBA" id="ARBA00022989"/>
    </source>
</evidence>
<keyword evidence="8" id="KW-0256">Endoplasmic reticulum</keyword>
<evidence type="ECO:0000313" key="17">
    <source>
        <dbReference type="EMBL" id="KAJ0400279.1"/>
    </source>
</evidence>
<evidence type="ECO:0000256" key="6">
    <source>
        <dbReference type="ARBA" id="ARBA00022679"/>
    </source>
</evidence>
<keyword evidence="6 13" id="KW-0808">Transferase</keyword>
<dbReference type="PANTHER" id="PTHR10859:SF91">
    <property type="entry name" value="DOLICHYL-PHOSPHATE BETA-GLUCOSYLTRANSFERASE"/>
    <property type="match status" value="1"/>
</dbReference>
<dbReference type="EC" id="2.3.1.225" evidence="13"/>
<keyword evidence="10 13" id="KW-1133">Transmembrane helix</keyword>
<comment type="pathway">
    <text evidence="3">Protein modification; protein glycosylation.</text>
</comment>
<feature type="transmembrane region" description="Helical" evidence="13">
    <location>
        <begin position="171"/>
        <end position="190"/>
    </location>
</feature>
<accession>A0AAD5QAE7</accession>